<dbReference type="Proteomes" id="UP000077202">
    <property type="component" value="Unassembled WGS sequence"/>
</dbReference>
<gene>
    <name evidence="5" type="ORF">AXG93_4735s1000</name>
</gene>
<feature type="region of interest" description="Disordered" evidence="4">
    <location>
        <begin position="84"/>
        <end position="162"/>
    </location>
</feature>
<dbReference type="PROSITE" id="PS50005">
    <property type="entry name" value="TPR"/>
    <property type="match status" value="1"/>
</dbReference>
<name>A0A176WPB7_MARPO</name>
<proteinExistence type="predicted"/>
<accession>A0A176WPB7</accession>
<organism evidence="5 6">
    <name type="scientific">Marchantia polymorpha subsp. ruderalis</name>
    <dbReference type="NCBI Taxonomy" id="1480154"/>
    <lineage>
        <taxon>Eukaryota</taxon>
        <taxon>Viridiplantae</taxon>
        <taxon>Streptophyta</taxon>
        <taxon>Embryophyta</taxon>
        <taxon>Marchantiophyta</taxon>
        <taxon>Marchantiopsida</taxon>
        <taxon>Marchantiidae</taxon>
        <taxon>Marchantiales</taxon>
        <taxon>Marchantiaceae</taxon>
        <taxon>Marchantia</taxon>
    </lineage>
</organism>
<dbReference type="AlphaFoldDB" id="A0A176WPB7"/>
<dbReference type="InterPro" id="IPR011990">
    <property type="entry name" value="TPR-like_helical_dom_sf"/>
</dbReference>
<dbReference type="InterPro" id="IPR013105">
    <property type="entry name" value="TPR_2"/>
</dbReference>
<dbReference type="Pfam" id="PF07719">
    <property type="entry name" value="TPR_2"/>
    <property type="match status" value="1"/>
</dbReference>
<reference evidence="5" key="1">
    <citation type="submission" date="2016-03" db="EMBL/GenBank/DDBJ databases">
        <title>Mechanisms controlling the formation of the plant cell surface in tip-growing cells are functionally conserved among land plants.</title>
        <authorList>
            <person name="Honkanen S."/>
            <person name="Jones V.A."/>
            <person name="Morieri G."/>
            <person name="Champion C."/>
            <person name="Hetherington A.J."/>
            <person name="Kelly S."/>
            <person name="Saint-Marcoux D."/>
            <person name="Proust H."/>
            <person name="Prescott H."/>
            <person name="Dolan L."/>
        </authorList>
    </citation>
    <scope>NUCLEOTIDE SEQUENCE [LARGE SCALE GENOMIC DNA]</scope>
    <source>
        <tissue evidence="5">Whole gametophyte</tissue>
    </source>
</reference>
<dbReference type="PANTHER" id="PTHR21581">
    <property type="entry name" value="D-ALANYL-D-ALANINE CARBOXYPEPTIDASE"/>
    <property type="match status" value="1"/>
</dbReference>
<dbReference type="EMBL" id="LVLJ01000353">
    <property type="protein sequence ID" value="OAE34684.1"/>
    <property type="molecule type" value="Genomic_DNA"/>
</dbReference>
<feature type="compositionally biased region" description="Low complexity" evidence="4">
    <location>
        <begin position="97"/>
        <end position="148"/>
    </location>
</feature>
<evidence type="ECO:0000313" key="5">
    <source>
        <dbReference type="EMBL" id="OAE34684.1"/>
    </source>
</evidence>
<feature type="region of interest" description="Disordered" evidence="4">
    <location>
        <begin position="1"/>
        <end position="22"/>
    </location>
</feature>
<evidence type="ECO:0000256" key="2">
    <source>
        <dbReference type="ARBA" id="ARBA00022803"/>
    </source>
</evidence>
<dbReference type="Gene3D" id="1.25.40.10">
    <property type="entry name" value="Tetratricopeptide repeat domain"/>
    <property type="match status" value="1"/>
</dbReference>
<sequence>MSTPLSPLLQRSQSGRARLESADGFERRYRAAGGGAGAGAGAGLGLGAVGGGILRGVVAGLGGLGAVGGRRLERSHSFATAAAMNHPLMPDPPASSPPRASNNNNNIGGNFNGDSFSSSSESFSPPFPSVSASSAASATSSPPETVSSFRGPSREERKSWDANAFDARSSAAAFRRLSVKDASSDLAGLQQLMRQGFWRAIADKVKEAKKRSMLHFPDEQLVYSTYHVLALMKLRSYAVAAEELAAIGDLKSKKFRYEHHGDMYPGKTGSMVPFALRWLHAELPHRLGHTTTTIDHLYDLLAHCNERIDFLQNSMDQLAKRETEAATEESTPTAVLSTDQKQDVTVIAPVQEDGSMSPSHVELPSEEPALSDVGSNFMPSEVIEDDDFGEFVTSSVGEGNTVYCTLLNRWRRRQEVVLCSVLGHHLNQKDYIICLKWLEDLVKKRTHDVVVLSKYGYVQLQLGDLYGARRTFATVEAICEQQGRSGSSLIASLISRNRGLLYFSLKQYPKAVKEFDAVLELDPGDVVSANNKALCLMYSRDLVGATQVLETALQKNPLTALNETLVLNLCSMCRWWPRPDLNKFLAGKSGQDAMLLNPRDGSSRDGLSLGGKADLERPVYCSFEHLGIGLMDRSHKATASMYTLQGIYASYSSSLYATSKLHIIAWVAVGCAASTDSGSWKLEALEVMVMLLALMVVTFALEVVVQTCPPEMGWCRPKIAVGAGANA</sequence>
<comment type="caution">
    <text evidence="5">The sequence shown here is derived from an EMBL/GenBank/DDBJ whole genome shotgun (WGS) entry which is preliminary data.</text>
</comment>
<dbReference type="InterPro" id="IPR019734">
    <property type="entry name" value="TPR_rpt"/>
</dbReference>
<evidence type="ECO:0000256" key="1">
    <source>
        <dbReference type="ARBA" id="ARBA00022737"/>
    </source>
</evidence>
<feature type="compositionally biased region" description="Polar residues" evidence="4">
    <location>
        <begin position="1"/>
        <end position="15"/>
    </location>
</feature>
<keyword evidence="6" id="KW-1185">Reference proteome</keyword>
<evidence type="ECO:0000313" key="6">
    <source>
        <dbReference type="Proteomes" id="UP000077202"/>
    </source>
</evidence>
<evidence type="ECO:0000256" key="4">
    <source>
        <dbReference type="SAM" id="MobiDB-lite"/>
    </source>
</evidence>
<keyword evidence="1" id="KW-0677">Repeat</keyword>
<evidence type="ECO:0000256" key="3">
    <source>
        <dbReference type="PROSITE-ProRule" id="PRU00339"/>
    </source>
</evidence>
<dbReference type="PANTHER" id="PTHR21581:SF6">
    <property type="entry name" value="TRAFFICKING PROTEIN PARTICLE COMPLEX SUBUNIT 12"/>
    <property type="match status" value="1"/>
</dbReference>
<dbReference type="SMART" id="SM00028">
    <property type="entry name" value="TPR"/>
    <property type="match status" value="2"/>
</dbReference>
<keyword evidence="2 3" id="KW-0802">TPR repeat</keyword>
<protein>
    <submittedName>
        <fullName evidence="5">Uncharacterized protein</fullName>
    </submittedName>
</protein>
<dbReference type="SUPFAM" id="SSF48452">
    <property type="entry name" value="TPR-like"/>
    <property type="match status" value="1"/>
</dbReference>
<feature type="repeat" description="TPR" evidence="3">
    <location>
        <begin position="492"/>
        <end position="525"/>
    </location>
</feature>